<protein>
    <recommendedName>
        <fullName evidence="4">Lipoprotein</fullName>
    </recommendedName>
</protein>
<feature type="signal peptide" evidence="1">
    <location>
        <begin position="1"/>
        <end position="19"/>
    </location>
</feature>
<keyword evidence="1" id="KW-0732">Signal</keyword>
<organism evidence="2 3">
    <name type="scientific">Paenisporosarcina macmurdoensis</name>
    <dbReference type="NCBI Taxonomy" id="212659"/>
    <lineage>
        <taxon>Bacteria</taxon>
        <taxon>Bacillati</taxon>
        <taxon>Bacillota</taxon>
        <taxon>Bacilli</taxon>
        <taxon>Bacillales</taxon>
        <taxon>Caryophanaceae</taxon>
        <taxon>Paenisporosarcina</taxon>
    </lineage>
</organism>
<gene>
    <name evidence="2" type="ORF">ACFPYN_12925</name>
</gene>
<comment type="caution">
    <text evidence="2">The sequence shown here is derived from an EMBL/GenBank/DDBJ whole genome shotgun (WGS) entry which is preliminary data.</text>
</comment>
<evidence type="ECO:0008006" key="4">
    <source>
        <dbReference type="Google" id="ProtNLM"/>
    </source>
</evidence>
<evidence type="ECO:0000256" key="1">
    <source>
        <dbReference type="SAM" id="SignalP"/>
    </source>
</evidence>
<dbReference type="PROSITE" id="PS51257">
    <property type="entry name" value="PROKAR_LIPOPROTEIN"/>
    <property type="match status" value="1"/>
</dbReference>
<name>A0ABW1LBG3_9BACL</name>
<evidence type="ECO:0000313" key="3">
    <source>
        <dbReference type="Proteomes" id="UP001596170"/>
    </source>
</evidence>
<accession>A0ABW1LBG3</accession>
<dbReference type="RefSeq" id="WP_377734735.1">
    <property type="nucleotide sequence ID" value="NZ_JBHSRI010000020.1"/>
</dbReference>
<keyword evidence="3" id="KW-1185">Reference proteome</keyword>
<reference evidence="3" key="1">
    <citation type="journal article" date="2019" name="Int. J. Syst. Evol. Microbiol.">
        <title>The Global Catalogue of Microorganisms (GCM) 10K type strain sequencing project: providing services to taxonomists for standard genome sequencing and annotation.</title>
        <authorList>
            <consortium name="The Broad Institute Genomics Platform"/>
            <consortium name="The Broad Institute Genome Sequencing Center for Infectious Disease"/>
            <person name="Wu L."/>
            <person name="Ma J."/>
        </authorList>
    </citation>
    <scope>NUCLEOTIDE SEQUENCE [LARGE SCALE GENOMIC DNA]</scope>
    <source>
        <strain evidence="3">CCUG 54527</strain>
    </source>
</reference>
<sequence>MKTIKWIFVICSISFLLSACTTKEYGTIDASTEDVQEILDTGQTGFVLIKDEEDSQLLRNVEKAFLEKEQTVMLFDVFQNDVSNENKNGLSNNPFRPNMPNVNTVYYINKGNVVEEYELETSLDNQHENLEEFISNF</sequence>
<dbReference type="EMBL" id="JBHSRI010000020">
    <property type="protein sequence ID" value="MFC6040327.1"/>
    <property type="molecule type" value="Genomic_DNA"/>
</dbReference>
<feature type="chain" id="PRO_5047422068" description="Lipoprotein" evidence="1">
    <location>
        <begin position="20"/>
        <end position="137"/>
    </location>
</feature>
<dbReference type="Proteomes" id="UP001596170">
    <property type="component" value="Unassembled WGS sequence"/>
</dbReference>
<evidence type="ECO:0000313" key="2">
    <source>
        <dbReference type="EMBL" id="MFC6040327.1"/>
    </source>
</evidence>
<proteinExistence type="predicted"/>